<comment type="catalytic activity">
    <reaction evidence="1 7 8">
        <text>ATP-dependent breakage, passage and rejoining of double-stranded DNA.</text>
        <dbReference type="EC" id="5.6.2.2"/>
    </reaction>
</comment>
<dbReference type="GO" id="GO:0003918">
    <property type="term" value="F:DNA topoisomerase type II (double strand cut, ATP-hydrolyzing) activity"/>
    <property type="evidence" value="ECO:0007669"/>
    <property type="project" value="UniProtKB-UniRule"/>
</dbReference>
<dbReference type="AlphaFoldDB" id="A0AA40S4S0"/>
<keyword evidence="4 7" id="KW-0238">DNA-binding</keyword>
<dbReference type="PANTHER" id="PTHR43493:SF1">
    <property type="entry name" value="DNA TOPOISOMERASE 4 SUBUNIT A"/>
    <property type="match status" value="1"/>
</dbReference>
<reference evidence="10 11" key="1">
    <citation type="submission" date="2020-08" db="EMBL/GenBank/DDBJ databases">
        <title>Genomic Encyclopedia of Type Strains, Phase IV (KMG-IV): sequencing the most valuable type-strain genomes for metagenomic binning, comparative biology and taxonomic classification.</title>
        <authorList>
            <person name="Goeker M."/>
        </authorList>
    </citation>
    <scope>NUCLEOTIDE SEQUENCE [LARGE SCALE GENOMIC DNA]</scope>
    <source>
        <strain evidence="10 11">DSM 11490</strain>
    </source>
</reference>
<name>A0AA40S4S0_9HYPH</name>
<dbReference type="NCBIfam" id="TIGR01062">
    <property type="entry name" value="parC_Gneg"/>
    <property type="match status" value="1"/>
</dbReference>
<evidence type="ECO:0000256" key="1">
    <source>
        <dbReference type="ARBA" id="ARBA00000185"/>
    </source>
</evidence>
<evidence type="ECO:0000313" key="10">
    <source>
        <dbReference type="EMBL" id="MBA8914257.1"/>
    </source>
</evidence>
<keyword evidence="3 7" id="KW-0799">Topoisomerase</keyword>
<dbReference type="InterPro" id="IPR050220">
    <property type="entry name" value="Type_II_DNA_Topoisomerases"/>
</dbReference>
<dbReference type="InterPro" id="IPR013758">
    <property type="entry name" value="Topo_IIA_A/C_ab"/>
</dbReference>
<dbReference type="GO" id="GO:0006265">
    <property type="term" value="P:DNA topological change"/>
    <property type="evidence" value="ECO:0007669"/>
    <property type="project" value="UniProtKB-UniRule"/>
</dbReference>
<dbReference type="GO" id="GO:0005524">
    <property type="term" value="F:ATP binding"/>
    <property type="evidence" value="ECO:0007669"/>
    <property type="project" value="InterPro"/>
</dbReference>
<dbReference type="GO" id="GO:0007059">
    <property type="term" value="P:chromosome segregation"/>
    <property type="evidence" value="ECO:0007669"/>
    <property type="project" value="UniProtKB-UniRule"/>
</dbReference>
<organism evidence="10 11">
    <name type="scientific">Methylorubrum thiocyanatum</name>
    <dbReference type="NCBI Taxonomy" id="47958"/>
    <lineage>
        <taxon>Bacteria</taxon>
        <taxon>Pseudomonadati</taxon>
        <taxon>Pseudomonadota</taxon>
        <taxon>Alphaproteobacteria</taxon>
        <taxon>Hyphomicrobiales</taxon>
        <taxon>Methylobacteriaceae</taxon>
        <taxon>Methylorubrum</taxon>
    </lineage>
</organism>
<dbReference type="GO" id="GO:0003677">
    <property type="term" value="F:DNA binding"/>
    <property type="evidence" value="ECO:0007669"/>
    <property type="project" value="UniProtKB-UniRule"/>
</dbReference>
<dbReference type="HAMAP" id="MF_00936">
    <property type="entry name" value="ParC_type1"/>
    <property type="match status" value="1"/>
</dbReference>
<evidence type="ECO:0000256" key="8">
    <source>
        <dbReference type="PROSITE-ProRule" id="PRU01384"/>
    </source>
</evidence>
<dbReference type="SMART" id="SM00434">
    <property type="entry name" value="TOP4c"/>
    <property type="match status" value="1"/>
</dbReference>
<dbReference type="PROSITE" id="PS52040">
    <property type="entry name" value="TOPO_IIA"/>
    <property type="match status" value="1"/>
</dbReference>
<proteinExistence type="inferred from homology"/>
<evidence type="ECO:0000256" key="2">
    <source>
        <dbReference type="ARBA" id="ARBA00022475"/>
    </source>
</evidence>
<dbReference type="SUPFAM" id="SSF56719">
    <property type="entry name" value="Type II DNA topoisomerase"/>
    <property type="match status" value="1"/>
</dbReference>
<dbReference type="EMBL" id="JACJIB010000005">
    <property type="protein sequence ID" value="MBA8914257.1"/>
    <property type="molecule type" value="Genomic_DNA"/>
</dbReference>
<evidence type="ECO:0000256" key="5">
    <source>
        <dbReference type="ARBA" id="ARBA00023136"/>
    </source>
</evidence>
<keyword evidence="2 7" id="KW-1003">Cell membrane</keyword>
<comment type="caution">
    <text evidence="10">The sequence shown here is derived from an EMBL/GenBank/DDBJ whole genome shotgun (WGS) entry which is preliminary data.</text>
</comment>
<feature type="site" description="Interaction with DNA" evidence="7">
    <location>
        <position position="47"/>
    </location>
</feature>
<dbReference type="InterPro" id="IPR035516">
    <property type="entry name" value="Gyrase/topoIV_suA_C"/>
</dbReference>
<dbReference type="InterPro" id="IPR002205">
    <property type="entry name" value="Topo_IIA_dom_A"/>
</dbReference>
<dbReference type="FunFam" id="1.10.268.10:FF:000001">
    <property type="entry name" value="DNA gyrase subunit A"/>
    <property type="match status" value="1"/>
</dbReference>
<comment type="subcellular location">
    <subcellularLocation>
        <location evidence="7">Cell membrane</location>
        <topology evidence="7">Peripheral membrane protein</topology>
    </subcellularLocation>
</comment>
<feature type="domain" description="Topo IIA-type catalytic" evidence="9">
    <location>
        <begin position="39"/>
        <end position="506"/>
    </location>
</feature>
<evidence type="ECO:0000313" key="11">
    <source>
        <dbReference type="Proteomes" id="UP000543554"/>
    </source>
</evidence>
<dbReference type="Gene3D" id="1.10.268.10">
    <property type="entry name" value="Topoisomerase, domain 3"/>
    <property type="match status" value="1"/>
</dbReference>
<dbReference type="InterPro" id="IPR013760">
    <property type="entry name" value="Topo_IIA-like_dom_sf"/>
</dbReference>
<dbReference type="EC" id="5.6.2.2" evidence="7"/>
<evidence type="ECO:0000256" key="7">
    <source>
        <dbReference type="HAMAP-Rule" id="MF_00936"/>
    </source>
</evidence>
<dbReference type="GO" id="GO:0019897">
    <property type="term" value="C:extrinsic component of plasma membrane"/>
    <property type="evidence" value="ECO:0007669"/>
    <property type="project" value="UniProtKB-UniRule"/>
</dbReference>
<evidence type="ECO:0000259" key="9">
    <source>
        <dbReference type="PROSITE" id="PS52040"/>
    </source>
</evidence>
<dbReference type="SUPFAM" id="SSF101904">
    <property type="entry name" value="GyrA/ParC C-terminal domain-like"/>
    <property type="match status" value="1"/>
</dbReference>
<sequence length="748" mass="82507">MGQPVLPPPGDGIESVELKTALEERYYAYALSTIMQRALPDARDGLKPVHRRILHGMNLLRLNPTAAFKKCAKIVGDVMGDFHPHGDQAIYDALVRLSQDFAQRYPLVDGQGNFGNIDGDGPAAYRYTEARLTEVARLLLDGIDEDTVDFRPSYNGEKEEPVVLPAAFPNLLANGSQGIAVGMATSIPPHNAAELCDAALYLIQNREATSEQLCTFVQGPDFPTGGILIDSPDVIREAYRTGRGGFRVRARWAKEDLGRGTWNIVVTEIPYGVPKARLIEKLADLLQEKKLPLLADVRDESAEDVRVVLEPRSRSVDPVLLMESLFRLSELEARVPLNLNVLVGGVVPRVIGLAECLREWVDHRRVVLQRRSSYRLGQIERRLEILGGLLIVYLDLDEVIRIIREEDEPKAALMARFELTEVQANAILDTRLRSLRKLEEMELKREFEALTQEKEGIEALLGSEKLQWTEITKQIRAVKKTFGPETKLGKRRTTLENPPDTAGIDFTAAMVEREPITVILSEKGWIRALKGHVADLSGVTFKGDDTLKVSFLSETTAKILLLASNGKVFTIEASKLPGGRGFGDPVRLMVDLDDGTEIVAALPYKADSKLLVAGSDGRGFIAPSDALVANTRKGKAILGLDEGTSATLLVPAEGDHIAVCSSDKLMLVFPASEVTELSRGKGVRLQRCRQSRLTDACVFTLADGLPWRDGSGQARLYQVAMLEKFMGHRSDAGALMTRSFPKFERFGK</sequence>
<dbReference type="Gene3D" id="3.90.199.10">
    <property type="entry name" value="Topoisomerase II, domain 5"/>
    <property type="match status" value="1"/>
</dbReference>
<evidence type="ECO:0000256" key="4">
    <source>
        <dbReference type="ARBA" id="ARBA00023125"/>
    </source>
</evidence>
<keyword evidence="11" id="KW-1185">Reference proteome</keyword>
<feature type="site" description="Interaction with DNA" evidence="7">
    <location>
        <position position="85"/>
    </location>
</feature>
<dbReference type="GO" id="GO:0009330">
    <property type="term" value="C:DNA topoisomerase type II (double strand cut, ATP-hydrolyzing) complex"/>
    <property type="evidence" value="ECO:0007669"/>
    <property type="project" value="TreeGrafter"/>
</dbReference>
<protein>
    <recommendedName>
        <fullName evidence="7">DNA topoisomerase 4 subunit A</fullName>
        <ecNumber evidence="7">5.6.2.2</ecNumber>
    </recommendedName>
    <alternativeName>
        <fullName evidence="7">Topoisomerase IV subunit A</fullName>
    </alternativeName>
</protein>
<keyword evidence="6 7" id="KW-0413">Isomerase</keyword>
<comment type="subunit">
    <text evidence="7">Heterotetramer composed of ParC and ParE.</text>
</comment>
<gene>
    <name evidence="7" type="primary">parC</name>
    <name evidence="10" type="ORF">HNR51_003348</name>
</gene>
<dbReference type="PANTHER" id="PTHR43493">
    <property type="entry name" value="DNA GYRASE/TOPOISOMERASE SUBUNIT A"/>
    <property type="match status" value="1"/>
</dbReference>
<dbReference type="CDD" id="cd00187">
    <property type="entry name" value="TOP4c"/>
    <property type="match status" value="1"/>
</dbReference>
<dbReference type="GO" id="GO:0005737">
    <property type="term" value="C:cytoplasm"/>
    <property type="evidence" value="ECO:0007669"/>
    <property type="project" value="TreeGrafter"/>
</dbReference>
<dbReference type="Proteomes" id="UP000543554">
    <property type="component" value="Unassembled WGS sequence"/>
</dbReference>
<dbReference type="GO" id="GO:0005694">
    <property type="term" value="C:chromosome"/>
    <property type="evidence" value="ECO:0007669"/>
    <property type="project" value="InterPro"/>
</dbReference>
<evidence type="ECO:0000256" key="3">
    <source>
        <dbReference type="ARBA" id="ARBA00023029"/>
    </source>
</evidence>
<dbReference type="Gene3D" id="3.30.1360.40">
    <property type="match status" value="1"/>
</dbReference>
<dbReference type="RefSeq" id="WP_182555642.1">
    <property type="nucleotide sequence ID" value="NZ_BPRF01000025.1"/>
</dbReference>
<feature type="site" description="Interaction with DNA" evidence="7">
    <location>
        <position position="83"/>
    </location>
</feature>
<dbReference type="Gene3D" id="2.120.10.90">
    <property type="entry name" value="DNA gyrase/topoisomerase IV, subunit A, C-terminal"/>
    <property type="match status" value="1"/>
</dbReference>
<feature type="site" description="Transition state stabilizer" evidence="7">
    <location>
        <position position="126"/>
    </location>
</feature>
<dbReference type="InterPro" id="IPR013757">
    <property type="entry name" value="Topo_IIA_A_a_sf"/>
</dbReference>
<feature type="active site" description="O-(5'-phospho-DNA)-tyrosine intermediate" evidence="7 8">
    <location>
        <position position="127"/>
    </location>
</feature>
<dbReference type="NCBIfam" id="NF004044">
    <property type="entry name" value="PRK05561.1"/>
    <property type="match status" value="1"/>
</dbReference>
<dbReference type="Pfam" id="PF00521">
    <property type="entry name" value="DNA_topoisoIV"/>
    <property type="match status" value="1"/>
</dbReference>
<comment type="function">
    <text evidence="7">Topoisomerase IV is essential for chromosome segregation. It relaxes supercoiled DNA. Performs the decatenation events required during the replication of a circular DNA molecule.</text>
</comment>
<dbReference type="InterPro" id="IPR005742">
    <property type="entry name" value="TopoIV_A_Gneg"/>
</dbReference>
<comment type="similarity">
    <text evidence="7">Belongs to the type II topoisomerase GyrA/ParC subunit family. ParC type 1 subfamily.</text>
</comment>
<keyword evidence="5 7" id="KW-0472">Membrane</keyword>
<evidence type="ECO:0000256" key="6">
    <source>
        <dbReference type="ARBA" id="ARBA00023235"/>
    </source>
</evidence>
<accession>A0AA40S4S0</accession>